<organism evidence="1 2">
    <name type="scientific">Triplophysa tibetana</name>
    <dbReference type="NCBI Taxonomy" id="1572043"/>
    <lineage>
        <taxon>Eukaryota</taxon>
        <taxon>Metazoa</taxon>
        <taxon>Chordata</taxon>
        <taxon>Craniata</taxon>
        <taxon>Vertebrata</taxon>
        <taxon>Euteleostomi</taxon>
        <taxon>Actinopterygii</taxon>
        <taxon>Neopterygii</taxon>
        <taxon>Teleostei</taxon>
        <taxon>Ostariophysi</taxon>
        <taxon>Cypriniformes</taxon>
        <taxon>Nemacheilidae</taxon>
        <taxon>Triplophysa</taxon>
    </lineage>
</organism>
<evidence type="ECO:0000313" key="1">
    <source>
        <dbReference type="EMBL" id="KAA0703361.1"/>
    </source>
</evidence>
<name>A0A5A9N2V2_9TELE</name>
<sequence>MGMDRKPDVGPSKREIFLPSSVRDVQSSRRVPFRNMVLTPASVPEFTIPSLCPGRQQIRARRHTMPRSTHPSLLVRTLTHCCPLSDVDDLENHALSDPTTRAAMSLPHLSKITTPYGFVTLGESPCVRRRESLFFEEKEHATCLTTHRPLDSLNKSFADVEKVIKTASGEDSVARLQDSCNYSESEKSTCFPKRSERKRWLKCLLKNPSHR</sequence>
<protein>
    <submittedName>
        <fullName evidence="1">C2 calcium-dependent domain-containing protein 4A</fullName>
    </submittedName>
</protein>
<comment type="caution">
    <text evidence="1">The sequence shown here is derived from an EMBL/GenBank/DDBJ whole genome shotgun (WGS) entry which is preliminary data.</text>
</comment>
<dbReference type="AlphaFoldDB" id="A0A5A9N2V2"/>
<dbReference type="EMBL" id="SOYY01000024">
    <property type="protein sequence ID" value="KAA0703361.1"/>
    <property type="molecule type" value="Genomic_DNA"/>
</dbReference>
<accession>A0A5A9N2V2</accession>
<proteinExistence type="predicted"/>
<reference evidence="1 2" key="1">
    <citation type="journal article" date="2019" name="Mol. Ecol. Resour.">
        <title>Chromosome-level genome assembly of Triplophysa tibetana, a fish adapted to the harsh high-altitude environment of the Tibetan Plateau.</title>
        <authorList>
            <person name="Yang X."/>
            <person name="Liu H."/>
            <person name="Ma Z."/>
            <person name="Zou Y."/>
            <person name="Zou M."/>
            <person name="Mao Y."/>
            <person name="Li X."/>
            <person name="Wang H."/>
            <person name="Chen T."/>
            <person name="Wang W."/>
            <person name="Yang R."/>
        </authorList>
    </citation>
    <scope>NUCLEOTIDE SEQUENCE [LARGE SCALE GENOMIC DNA]</scope>
    <source>
        <strain evidence="1">TTIB1903HZAU</strain>
        <tissue evidence="1">Muscle</tissue>
    </source>
</reference>
<dbReference type="Proteomes" id="UP000324632">
    <property type="component" value="Chromosome 24"/>
</dbReference>
<dbReference type="PANTHER" id="PTHR46291">
    <property type="entry name" value="C2 DOMAIN-CONTAINING PROTEIN"/>
    <property type="match status" value="1"/>
</dbReference>
<gene>
    <name evidence="1" type="ORF">E1301_Tti006842</name>
</gene>
<dbReference type="PANTHER" id="PTHR46291:SF4">
    <property type="entry name" value="C2 CALCIUM-DEPENDENT DOMAIN-CONTAINING PROTEIN 4C-LIKE"/>
    <property type="match status" value="1"/>
</dbReference>
<evidence type="ECO:0000313" key="2">
    <source>
        <dbReference type="Proteomes" id="UP000324632"/>
    </source>
</evidence>
<keyword evidence="2" id="KW-1185">Reference proteome</keyword>
<dbReference type="InterPro" id="IPR043549">
    <property type="entry name" value="C2C4C/C2C4D"/>
</dbReference>